<dbReference type="Pfam" id="PF00390">
    <property type="entry name" value="malic"/>
    <property type="match status" value="1"/>
</dbReference>
<evidence type="ECO:0000313" key="10">
    <source>
        <dbReference type="EMBL" id="KAK3244915.1"/>
    </source>
</evidence>
<dbReference type="InterPro" id="IPR036291">
    <property type="entry name" value="NAD(P)-bd_dom_sf"/>
</dbReference>
<feature type="binding site" evidence="7">
    <location>
        <position position="314"/>
    </location>
    <ligand>
        <name>a divalent metal cation</name>
        <dbReference type="ChEBI" id="CHEBI:60240"/>
    </ligand>
</feature>
<dbReference type="PRINTS" id="PR00072">
    <property type="entry name" value="MALOXRDTASE"/>
</dbReference>
<dbReference type="GO" id="GO:0005739">
    <property type="term" value="C:mitochondrion"/>
    <property type="evidence" value="ECO:0007669"/>
    <property type="project" value="TreeGrafter"/>
</dbReference>
<dbReference type="FunFam" id="3.40.50.720:FF:000182">
    <property type="entry name" value="NAD-dependent malic enzyme"/>
    <property type="match status" value="1"/>
</dbReference>
<dbReference type="Proteomes" id="UP001190700">
    <property type="component" value="Unassembled WGS sequence"/>
</dbReference>
<evidence type="ECO:0008006" key="12">
    <source>
        <dbReference type="Google" id="ProtNLM"/>
    </source>
</evidence>
<name>A0AAE0EZM4_9CHLO</name>
<dbReference type="NCBIfam" id="NF010052">
    <property type="entry name" value="PRK13529.1"/>
    <property type="match status" value="1"/>
</dbReference>
<dbReference type="SMART" id="SM00919">
    <property type="entry name" value="Malic_M"/>
    <property type="match status" value="1"/>
</dbReference>
<dbReference type="Gene3D" id="3.40.50.720">
    <property type="entry name" value="NAD(P)-binding Rossmann-like Domain"/>
    <property type="match status" value="1"/>
</dbReference>
<feature type="domain" description="Malic enzyme N-terminal" evidence="9">
    <location>
        <begin position="125"/>
        <end position="305"/>
    </location>
</feature>
<comment type="similarity">
    <text evidence="2">Belongs to the malic enzymes family.</text>
</comment>
<dbReference type="SMART" id="SM01274">
    <property type="entry name" value="malic"/>
    <property type="match status" value="1"/>
</dbReference>
<feature type="binding site" evidence="6">
    <location>
        <position position="504"/>
    </location>
    <ligand>
        <name>(S)-malate</name>
        <dbReference type="ChEBI" id="CHEBI:15589"/>
    </ligand>
</feature>
<dbReference type="EMBL" id="LGRX02031226">
    <property type="protein sequence ID" value="KAK3244915.1"/>
    <property type="molecule type" value="Genomic_DNA"/>
</dbReference>
<feature type="active site" description="Proton acceptor" evidence="5">
    <location>
        <position position="219"/>
    </location>
</feature>
<evidence type="ECO:0000259" key="9">
    <source>
        <dbReference type="SMART" id="SM01274"/>
    </source>
</evidence>
<keyword evidence="4" id="KW-0560">Oxidoreductase</keyword>
<dbReference type="GO" id="GO:0006108">
    <property type="term" value="P:malate metabolic process"/>
    <property type="evidence" value="ECO:0007669"/>
    <property type="project" value="TreeGrafter"/>
</dbReference>
<dbReference type="GO" id="GO:0046872">
    <property type="term" value="F:metal ion binding"/>
    <property type="evidence" value="ECO:0007669"/>
    <property type="project" value="UniProtKB-KW"/>
</dbReference>
<dbReference type="PANTHER" id="PTHR23406">
    <property type="entry name" value="MALIC ENZYME-RELATED"/>
    <property type="match status" value="1"/>
</dbReference>
<evidence type="ECO:0000256" key="7">
    <source>
        <dbReference type="PIRSR" id="PIRSR000106-3"/>
    </source>
</evidence>
<evidence type="ECO:0000256" key="2">
    <source>
        <dbReference type="ARBA" id="ARBA00008785"/>
    </source>
</evidence>
<feature type="binding site" evidence="6">
    <location>
        <position position="201"/>
    </location>
    <ligand>
        <name>(S)-malate</name>
        <dbReference type="ChEBI" id="CHEBI:15589"/>
    </ligand>
</feature>
<dbReference type="InterPro" id="IPR012301">
    <property type="entry name" value="Malic_N_dom"/>
</dbReference>
<accession>A0AAE0EZM4</accession>
<dbReference type="SUPFAM" id="SSF53223">
    <property type="entry name" value="Aminoacid dehydrogenase-like, N-terminal domain"/>
    <property type="match status" value="1"/>
</dbReference>
<evidence type="ECO:0000256" key="6">
    <source>
        <dbReference type="PIRSR" id="PIRSR000106-2"/>
    </source>
</evidence>
<dbReference type="Pfam" id="PF03949">
    <property type="entry name" value="Malic_M"/>
    <property type="match status" value="1"/>
</dbReference>
<dbReference type="PANTHER" id="PTHR23406:SF32">
    <property type="entry name" value="NADP-DEPENDENT MALIC ENZYME"/>
    <property type="match status" value="1"/>
</dbReference>
<organism evidence="10 11">
    <name type="scientific">Cymbomonas tetramitiformis</name>
    <dbReference type="NCBI Taxonomy" id="36881"/>
    <lineage>
        <taxon>Eukaryota</taxon>
        <taxon>Viridiplantae</taxon>
        <taxon>Chlorophyta</taxon>
        <taxon>Pyramimonadophyceae</taxon>
        <taxon>Pyramimonadales</taxon>
        <taxon>Pyramimonadaceae</taxon>
        <taxon>Cymbomonas</taxon>
    </lineage>
</organism>
<feature type="domain" description="Malic enzyme NAD-binding" evidence="8">
    <location>
        <begin position="315"/>
        <end position="573"/>
    </location>
</feature>
<dbReference type="InterPro" id="IPR037062">
    <property type="entry name" value="Malic_N_dom_sf"/>
</dbReference>
<dbReference type="AlphaFoldDB" id="A0AAE0EZM4"/>
<feature type="binding site" evidence="7">
    <location>
        <position position="290"/>
    </location>
    <ligand>
        <name>a divalent metal cation</name>
        <dbReference type="ChEBI" id="CHEBI:60240"/>
    </ligand>
</feature>
<feature type="active site" description="Proton donor" evidence="5">
    <location>
        <position position="148"/>
    </location>
</feature>
<comment type="cofactor">
    <cofactor evidence="7">
        <name>Mg(2+)</name>
        <dbReference type="ChEBI" id="CHEBI:18420"/>
    </cofactor>
    <cofactor evidence="7">
        <name>Mn(2+)</name>
        <dbReference type="ChEBI" id="CHEBI:29035"/>
    </cofactor>
    <text evidence="7">Divalent metal cations. Prefers magnesium or manganese.</text>
</comment>
<dbReference type="InterPro" id="IPR012302">
    <property type="entry name" value="Malic_NAD-bd"/>
</dbReference>
<comment type="caution">
    <text evidence="10">The sequence shown here is derived from an EMBL/GenBank/DDBJ whole genome shotgun (WGS) entry which is preliminary data.</text>
</comment>
<dbReference type="GO" id="GO:0051287">
    <property type="term" value="F:NAD binding"/>
    <property type="evidence" value="ECO:0007669"/>
    <property type="project" value="InterPro"/>
</dbReference>
<evidence type="ECO:0000256" key="1">
    <source>
        <dbReference type="ARBA" id="ARBA00001936"/>
    </source>
</evidence>
<dbReference type="InterPro" id="IPR001891">
    <property type="entry name" value="Malic_OxRdtase"/>
</dbReference>
<feature type="binding site" evidence="7">
    <location>
        <position position="291"/>
    </location>
    <ligand>
        <name>a divalent metal cation</name>
        <dbReference type="ChEBI" id="CHEBI:60240"/>
    </ligand>
</feature>
<gene>
    <name evidence="10" type="ORF">CYMTET_45497</name>
</gene>
<keyword evidence="11" id="KW-1185">Reference proteome</keyword>
<evidence type="ECO:0000259" key="8">
    <source>
        <dbReference type="SMART" id="SM00919"/>
    </source>
</evidence>
<evidence type="ECO:0000313" key="11">
    <source>
        <dbReference type="Proteomes" id="UP001190700"/>
    </source>
</evidence>
<keyword evidence="3 7" id="KW-0479">Metal-binding</keyword>
<dbReference type="InterPro" id="IPR046346">
    <property type="entry name" value="Aminoacid_DH-like_N_sf"/>
</dbReference>
<dbReference type="Gene3D" id="3.40.50.10380">
    <property type="entry name" value="Malic enzyme, N-terminal domain"/>
    <property type="match status" value="1"/>
</dbReference>
<dbReference type="PIRSF" id="PIRSF000106">
    <property type="entry name" value="ME"/>
    <property type="match status" value="1"/>
</dbReference>
<evidence type="ECO:0000256" key="3">
    <source>
        <dbReference type="ARBA" id="ARBA00022723"/>
    </source>
</evidence>
<protein>
    <recommendedName>
        <fullName evidence="12">Malic enzyme</fullName>
    </recommendedName>
</protein>
<dbReference type="GO" id="GO:0004471">
    <property type="term" value="F:malate dehydrogenase (decarboxylating) (NAD+) activity"/>
    <property type="evidence" value="ECO:0007669"/>
    <property type="project" value="TreeGrafter"/>
</dbReference>
<feature type="binding site" evidence="6">
    <location>
        <position position="460"/>
    </location>
    <ligand>
        <name>(S)-malate</name>
        <dbReference type="ChEBI" id="CHEBI:15589"/>
    </ligand>
</feature>
<sequence length="620" mass="68467">MSLLRRVAKSGVLCARPLTSWRREYSPPAGYDKPFYQCETANIDIAHKKGADLLHDPVYNKGLGFSSDERERLGLRGLLPPVVYSQQKQVRRMMQQYWDGPPHPTPASGVSDDQVRKWIDLAALKDRNEALYYKLLVDNFLEMAPVVYTPTVGWACANYHKIYHRPRGMFFAASDKGAMASMVYNWPEFHVDAIVITDGSRILGLGDLGLGGVNISIGKLDLYVAAAGFRPDRVLPCVIDVGTNNMRLRNDRNYLGLKQDRVEGEEFVELMDEVVTALMQRWPNAVLQFEDFSTQNAFNLLNRYRGHYNMFNDDIQGTAATALAGVYGAMRVLGTTTVAITEQTFVVCGAGSAGMGVVDFLCKAMQKQGLEEADAAARFYILDHEGLITEARAGLESNVMKFAQKTGKGLADGATLPQVVGHVKPTALVGLTGVGGIFTEEVLALMAAGTPRPIVFPLSNPTHKLECKADVAQRVCNGRAIFASGSPQPDVTFGDVKIASSQGNNMYVFPGVALGAHLLQTGQISDNMLMAAAEAVPDLLTEEDLEQNRVYPSLRKIRKISAHVAYKVMEQAVKDGHYSDNRTLFLYQTASEQRFRKYIEDMMYVPSYNECVYMPPGILE</sequence>
<evidence type="ECO:0000256" key="4">
    <source>
        <dbReference type="ARBA" id="ARBA00023002"/>
    </source>
</evidence>
<evidence type="ECO:0000256" key="5">
    <source>
        <dbReference type="PIRSR" id="PIRSR000106-1"/>
    </source>
</evidence>
<reference evidence="10 11" key="1">
    <citation type="journal article" date="2015" name="Genome Biol. Evol.">
        <title>Comparative Genomics of a Bacterivorous Green Alga Reveals Evolutionary Causalities and Consequences of Phago-Mixotrophic Mode of Nutrition.</title>
        <authorList>
            <person name="Burns J.A."/>
            <person name="Paasch A."/>
            <person name="Narechania A."/>
            <person name="Kim E."/>
        </authorList>
    </citation>
    <scope>NUCLEOTIDE SEQUENCE [LARGE SCALE GENOMIC DNA]</scope>
    <source>
        <strain evidence="10 11">PLY_AMNH</strain>
    </source>
</reference>
<dbReference type="SUPFAM" id="SSF51735">
    <property type="entry name" value="NAD(P)-binding Rossmann-fold domains"/>
    <property type="match status" value="1"/>
</dbReference>
<proteinExistence type="inferred from homology"/>
<comment type="cofactor">
    <cofactor evidence="1">
        <name>Mn(2+)</name>
        <dbReference type="ChEBI" id="CHEBI:29035"/>
    </cofactor>
</comment>